<dbReference type="InterPro" id="IPR056919">
    <property type="entry name" value="Phage_TAC_18"/>
</dbReference>
<reference evidence="1 2" key="1">
    <citation type="submission" date="2018-04" db="EMBL/GenBank/DDBJ databases">
        <title>Genomic Encyclopedia of Type Strains, Phase III (KMG-III): the genomes of soil and plant-associated and newly described type strains.</title>
        <authorList>
            <person name="Whitman W."/>
        </authorList>
    </citation>
    <scope>NUCLEOTIDE SEQUENCE [LARGE SCALE GENOMIC DNA]</scope>
    <source>
        <strain evidence="1 2">NW12</strain>
    </source>
</reference>
<dbReference type="Proteomes" id="UP000240996">
    <property type="component" value="Unassembled WGS sequence"/>
</dbReference>
<keyword evidence="2" id="KW-1185">Reference proteome</keyword>
<organism evidence="1 2">
    <name type="scientific">Sphingomonas aerolata</name>
    <dbReference type="NCBI Taxonomy" id="185951"/>
    <lineage>
        <taxon>Bacteria</taxon>
        <taxon>Pseudomonadati</taxon>
        <taxon>Pseudomonadota</taxon>
        <taxon>Alphaproteobacteria</taxon>
        <taxon>Sphingomonadales</taxon>
        <taxon>Sphingomonadaceae</taxon>
        <taxon>Sphingomonas</taxon>
    </lineage>
</organism>
<dbReference type="RefSeq" id="WP_244180757.1">
    <property type="nucleotide sequence ID" value="NZ_PZZN01000003.1"/>
</dbReference>
<accession>A0A2T4YMY2</accession>
<dbReference type="Pfam" id="PF23812">
    <property type="entry name" value="Phage_TAC_18"/>
    <property type="match status" value="1"/>
</dbReference>
<gene>
    <name evidence="1" type="ORF">C8J24_2972</name>
</gene>
<comment type="caution">
    <text evidence="1">The sequence shown here is derived from an EMBL/GenBank/DDBJ whole genome shotgun (WGS) entry which is preliminary data.</text>
</comment>
<evidence type="ECO:0000313" key="1">
    <source>
        <dbReference type="EMBL" id="PTM44762.1"/>
    </source>
</evidence>
<evidence type="ECO:0000313" key="2">
    <source>
        <dbReference type="Proteomes" id="UP000240996"/>
    </source>
</evidence>
<dbReference type="AlphaFoldDB" id="A0A2T4YMY2"/>
<dbReference type="EMBL" id="PZZN01000003">
    <property type="protein sequence ID" value="PTM44762.1"/>
    <property type="molecule type" value="Genomic_DNA"/>
</dbReference>
<name>A0A2T4YMY2_9SPHN</name>
<proteinExistence type="predicted"/>
<protein>
    <submittedName>
        <fullName evidence="1">Uncharacterized protein</fullName>
    </submittedName>
</protein>
<sequence length="106" mass="11907">MKRDKIVPPMPPNPAPHITDRLIEMGLTQAAGMGAVPLSWLEINAWCERTAVELDPWEARLIRRLSAAYLAESHKADVETCPPPWRAEVTAREREIEEAKLRAVLG</sequence>